<dbReference type="CDD" id="cd14798">
    <property type="entry name" value="RX-CC_like"/>
    <property type="match status" value="1"/>
</dbReference>
<dbReference type="InterPro" id="IPR027417">
    <property type="entry name" value="P-loop_NTPase"/>
</dbReference>
<evidence type="ECO:0000256" key="5">
    <source>
        <dbReference type="ARBA" id="ARBA00022821"/>
    </source>
</evidence>
<feature type="coiled-coil region" evidence="6">
    <location>
        <begin position="49"/>
        <end position="76"/>
    </location>
</feature>
<sequence length="263" mass="29986">MKDWRDKLRELAYDMEDCIDAFMSHVDHEGDKGTVFMRFFRKFKNLKARKEIDNQIEELKARAIEASERHKRYNLVQPAHNSSTSFVDPRLSALYEEVEKLVGIDGPKKHIIELLNMGTNVSSAKLKVVSIVGCGGLGKTTLAKQVYDTIRSQFLCAAFVSVSQSPDVRKILRHIAKEVGINGNTPDDEEQQLIDKLRKHLHDKRYLIVIDDVWDAKPWETIKLALMNNNYGSRIITTTRSNAVASCCSSQGGNVYQMKPQFR</sequence>
<dbReference type="InterPro" id="IPR002182">
    <property type="entry name" value="NB-ARC"/>
</dbReference>
<evidence type="ECO:0000256" key="2">
    <source>
        <dbReference type="ARBA" id="ARBA00022614"/>
    </source>
</evidence>
<dbReference type="Pfam" id="PF00931">
    <property type="entry name" value="NB-ARC"/>
    <property type="match status" value="1"/>
</dbReference>
<dbReference type="InterPro" id="IPR038005">
    <property type="entry name" value="RX-like_CC"/>
</dbReference>
<evidence type="ECO:0000256" key="4">
    <source>
        <dbReference type="ARBA" id="ARBA00022741"/>
    </source>
</evidence>
<dbReference type="GO" id="GO:0006952">
    <property type="term" value="P:defense response"/>
    <property type="evidence" value="ECO:0007669"/>
    <property type="project" value="UniProtKB-KW"/>
</dbReference>
<keyword evidence="3" id="KW-0677">Repeat</keyword>
<keyword evidence="5" id="KW-0611">Plant defense</keyword>
<dbReference type="PRINTS" id="PR00364">
    <property type="entry name" value="DISEASERSIST"/>
</dbReference>
<dbReference type="InterPro" id="IPR041118">
    <property type="entry name" value="Rx_N"/>
</dbReference>
<proteinExistence type="inferred from homology"/>
<feature type="domain" description="NB-ARC" evidence="7">
    <location>
        <begin position="123"/>
        <end position="250"/>
    </location>
</feature>
<dbReference type="Pfam" id="PF18052">
    <property type="entry name" value="Rx_N"/>
    <property type="match status" value="1"/>
</dbReference>
<evidence type="ECO:0000259" key="8">
    <source>
        <dbReference type="Pfam" id="PF18052"/>
    </source>
</evidence>
<keyword evidence="4" id="KW-0547">Nucleotide-binding</keyword>
<dbReference type="Gene3D" id="1.20.5.4130">
    <property type="match status" value="1"/>
</dbReference>
<feature type="domain" description="Disease resistance N-terminal" evidence="8">
    <location>
        <begin position="1"/>
        <end position="32"/>
    </location>
</feature>
<dbReference type="PANTHER" id="PTHR19338">
    <property type="entry name" value="TRANSLOCASE OF INNER MITOCHONDRIAL MEMBRANE 13 HOMOLOG"/>
    <property type="match status" value="1"/>
</dbReference>
<accession>A0A0A9FR98</accession>
<reference evidence="9" key="1">
    <citation type="submission" date="2014-09" db="EMBL/GenBank/DDBJ databases">
        <authorList>
            <person name="Magalhaes I.L.F."/>
            <person name="Oliveira U."/>
            <person name="Santos F.R."/>
            <person name="Vidigal T.H.D.A."/>
            <person name="Brescovit A.D."/>
            <person name="Santos A.J."/>
        </authorList>
    </citation>
    <scope>NUCLEOTIDE SEQUENCE</scope>
    <source>
        <tissue evidence="9">Shoot tissue taken approximately 20 cm above the soil surface</tissue>
    </source>
</reference>
<dbReference type="PANTHER" id="PTHR19338:SF65">
    <property type="entry name" value="OS06G0163900 PROTEIN"/>
    <property type="match status" value="1"/>
</dbReference>
<evidence type="ECO:0000313" key="9">
    <source>
        <dbReference type="EMBL" id="JAE14817.1"/>
    </source>
</evidence>
<dbReference type="EMBL" id="GBRH01183079">
    <property type="protein sequence ID" value="JAE14817.1"/>
    <property type="molecule type" value="Transcribed_RNA"/>
</dbReference>
<name>A0A0A9FR98_ARUDO</name>
<dbReference type="AlphaFoldDB" id="A0A0A9FR98"/>
<evidence type="ECO:0000259" key="7">
    <source>
        <dbReference type="Pfam" id="PF00931"/>
    </source>
</evidence>
<reference evidence="9" key="2">
    <citation type="journal article" date="2015" name="Data Brief">
        <title>Shoot transcriptome of the giant reed, Arundo donax.</title>
        <authorList>
            <person name="Barrero R.A."/>
            <person name="Guerrero F.D."/>
            <person name="Moolhuijzen P."/>
            <person name="Goolsby J.A."/>
            <person name="Tidwell J."/>
            <person name="Bellgard S.E."/>
            <person name="Bellgard M.I."/>
        </authorList>
    </citation>
    <scope>NUCLEOTIDE SEQUENCE</scope>
    <source>
        <tissue evidence="9">Shoot tissue taken approximately 20 cm above the soil surface</tissue>
    </source>
</reference>
<evidence type="ECO:0008006" key="10">
    <source>
        <dbReference type="Google" id="ProtNLM"/>
    </source>
</evidence>
<dbReference type="GO" id="GO:0043531">
    <property type="term" value="F:ADP binding"/>
    <property type="evidence" value="ECO:0007669"/>
    <property type="project" value="InterPro"/>
</dbReference>
<dbReference type="SUPFAM" id="SSF52540">
    <property type="entry name" value="P-loop containing nucleoside triphosphate hydrolases"/>
    <property type="match status" value="1"/>
</dbReference>
<keyword evidence="6" id="KW-0175">Coiled coil</keyword>
<evidence type="ECO:0000256" key="6">
    <source>
        <dbReference type="SAM" id="Coils"/>
    </source>
</evidence>
<protein>
    <recommendedName>
        <fullName evidence="10">NB-ARC domain-containing protein</fullName>
    </recommendedName>
</protein>
<dbReference type="Gene3D" id="3.40.50.300">
    <property type="entry name" value="P-loop containing nucleotide triphosphate hydrolases"/>
    <property type="match status" value="1"/>
</dbReference>
<evidence type="ECO:0000256" key="1">
    <source>
        <dbReference type="ARBA" id="ARBA00008894"/>
    </source>
</evidence>
<keyword evidence="2" id="KW-0433">Leucine-rich repeat</keyword>
<evidence type="ECO:0000256" key="3">
    <source>
        <dbReference type="ARBA" id="ARBA00022737"/>
    </source>
</evidence>
<dbReference type="FunFam" id="3.40.50.300:FF:001091">
    <property type="entry name" value="Probable disease resistance protein At1g61300"/>
    <property type="match status" value="1"/>
</dbReference>
<organism evidence="9">
    <name type="scientific">Arundo donax</name>
    <name type="common">Giant reed</name>
    <name type="synonym">Donax arundinaceus</name>
    <dbReference type="NCBI Taxonomy" id="35708"/>
    <lineage>
        <taxon>Eukaryota</taxon>
        <taxon>Viridiplantae</taxon>
        <taxon>Streptophyta</taxon>
        <taxon>Embryophyta</taxon>
        <taxon>Tracheophyta</taxon>
        <taxon>Spermatophyta</taxon>
        <taxon>Magnoliopsida</taxon>
        <taxon>Liliopsida</taxon>
        <taxon>Poales</taxon>
        <taxon>Poaceae</taxon>
        <taxon>PACMAD clade</taxon>
        <taxon>Arundinoideae</taxon>
        <taxon>Arundineae</taxon>
        <taxon>Arundo</taxon>
    </lineage>
</organism>
<comment type="similarity">
    <text evidence="1">Belongs to the disease resistance NB-LRR family.</text>
</comment>